<dbReference type="Pfam" id="PF15648">
    <property type="entry name" value="Tox-REase-5"/>
    <property type="match status" value="1"/>
</dbReference>
<evidence type="ECO:0000313" key="3">
    <source>
        <dbReference type="EMBL" id="RKG84949.1"/>
    </source>
</evidence>
<dbReference type="AlphaFoldDB" id="A0A3A8INA6"/>
<evidence type="ECO:0000313" key="4">
    <source>
        <dbReference type="Proteomes" id="UP000268094"/>
    </source>
</evidence>
<name>A0A3A8INA6_9BACT</name>
<dbReference type="InterPro" id="IPR028904">
    <property type="entry name" value="Tox-REase-5_dom"/>
</dbReference>
<organism evidence="3 4">
    <name type="scientific">Corallococcus terminator</name>
    <dbReference type="NCBI Taxonomy" id="2316733"/>
    <lineage>
        <taxon>Bacteria</taxon>
        <taxon>Pseudomonadati</taxon>
        <taxon>Myxococcota</taxon>
        <taxon>Myxococcia</taxon>
        <taxon>Myxococcales</taxon>
        <taxon>Cystobacterineae</taxon>
        <taxon>Myxococcaceae</taxon>
        <taxon>Corallococcus</taxon>
    </lineage>
</organism>
<sequence length="156" mass="16831">VLGGGPGAAILLQRANTATPPPGPGKWGPAEESMSARARRYQEQISGHSADEAYWVGGVGRNSGGVKFDGFSDGVLREAKGPGYAKFFEGLEPKQWFKNSGAQGLIEQARRQAEKVRGMGISVRWHVAEKSAVDAFRELFKRARVDVVEIVHTPAL</sequence>
<accession>A0A3A8INA6</accession>
<dbReference type="Proteomes" id="UP000268094">
    <property type="component" value="Unassembled WGS sequence"/>
</dbReference>
<feature type="domain" description="Tox-REase-5" evidence="2">
    <location>
        <begin position="38"/>
        <end position="129"/>
    </location>
</feature>
<proteinExistence type="predicted"/>
<dbReference type="EMBL" id="RAVZ01000144">
    <property type="protein sequence ID" value="RKG84949.1"/>
    <property type="molecule type" value="Genomic_DNA"/>
</dbReference>
<keyword evidence="4" id="KW-1185">Reference proteome</keyword>
<feature type="region of interest" description="Disordered" evidence="1">
    <location>
        <begin position="14"/>
        <end position="33"/>
    </location>
</feature>
<protein>
    <recommendedName>
        <fullName evidence="2">Tox-REase-5 domain-containing protein</fullName>
    </recommendedName>
</protein>
<reference evidence="4" key="1">
    <citation type="submission" date="2018-09" db="EMBL/GenBank/DDBJ databases">
        <authorList>
            <person name="Livingstone P.G."/>
            <person name="Whitworth D.E."/>
        </authorList>
    </citation>
    <scope>NUCLEOTIDE SEQUENCE [LARGE SCALE GENOMIC DNA]</scope>
    <source>
        <strain evidence="4">CA054A</strain>
    </source>
</reference>
<feature type="non-terminal residue" evidence="3">
    <location>
        <position position="1"/>
    </location>
</feature>
<dbReference type="RefSeq" id="WP_244238281.1">
    <property type="nucleotide sequence ID" value="NZ_RAVZ01000144.1"/>
</dbReference>
<comment type="caution">
    <text evidence="3">The sequence shown here is derived from an EMBL/GenBank/DDBJ whole genome shotgun (WGS) entry which is preliminary data.</text>
</comment>
<gene>
    <name evidence="3" type="ORF">D7V88_20840</name>
</gene>
<evidence type="ECO:0000256" key="1">
    <source>
        <dbReference type="SAM" id="MobiDB-lite"/>
    </source>
</evidence>
<evidence type="ECO:0000259" key="2">
    <source>
        <dbReference type="Pfam" id="PF15648"/>
    </source>
</evidence>